<dbReference type="SUPFAM" id="SSF51735">
    <property type="entry name" value="NAD(P)-binding Rossmann-fold domains"/>
    <property type="match status" value="1"/>
</dbReference>
<dbReference type="Pfam" id="PF13460">
    <property type="entry name" value="NAD_binding_10"/>
    <property type="match status" value="1"/>
</dbReference>
<dbReference type="RefSeq" id="XP_015469418.1">
    <property type="nucleotide sequence ID" value="XM_015609784.1"/>
</dbReference>
<evidence type="ECO:0000256" key="5">
    <source>
        <dbReference type="ARBA" id="ARBA00023128"/>
    </source>
</evidence>
<dbReference type="Proteomes" id="UP000054251">
    <property type="component" value="Unassembled WGS sequence"/>
</dbReference>
<dbReference type="EMBL" id="LMYN01000011">
    <property type="protein sequence ID" value="KSA03316.1"/>
    <property type="molecule type" value="Genomic_DNA"/>
</dbReference>
<sequence>MSAFIIGSTGLVGAQLLKVAANSNNFETVYTVSRRSAGGGDKVKGIVETDSDKWPDIIRENSKGVRTFFSAFGTTRADAGGVENFKKIDYGINYECAKAAKEAGVETFVLVSSVGANESSMLFYLKSKGKLENDIIALKFPRTIIIRPGALLGKREKSQSFANDLFQKFGAMVKGTPLKFIAYPITGEEVGKVAVHLASEPFPQDNGEVVKIVSKNELDDLVKSLE</sequence>
<evidence type="ECO:0000256" key="3">
    <source>
        <dbReference type="ARBA" id="ARBA00022787"/>
    </source>
</evidence>
<evidence type="ECO:0000259" key="7">
    <source>
        <dbReference type="Pfam" id="PF13460"/>
    </source>
</evidence>
<dbReference type="AlphaFoldDB" id="A0A0V1Q465"/>
<reference evidence="8 9" key="1">
    <citation type="submission" date="2015-11" db="EMBL/GenBank/DDBJ databases">
        <title>The genome of Debaryomyces fabryi.</title>
        <authorList>
            <person name="Tafer H."/>
            <person name="Lopandic K."/>
        </authorList>
    </citation>
    <scope>NUCLEOTIDE SEQUENCE [LARGE SCALE GENOMIC DNA]</scope>
    <source>
        <strain evidence="8 9">CBS 789</strain>
    </source>
</reference>
<comment type="subcellular location">
    <subcellularLocation>
        <location evidence="1">Mitochondrion outer membrane</location>
        <topology evidence="1">Peripheral membrane protein</topology>
    </subcellularLocation>
</comment>
<gene>
    <name evidence="8" type="ORF">AC631_00954</name>
</gene>
<name>A0A0V1Q465_9ASCO</name>
<organism evidence="8 9">
    <name type="scientific">Debaryomyces fabryi</name>
    <dbReference type="NCBI Taxonomy" id="58627"/>
    <lineage>
        <taxon>Eukaryota</taxon>
        <taxon>Fungi</taxon>
        <taxon>Dikarya</taxon>
        <taxon>Ascomycota</taxon>
        <taxon>Saccharomycotina</taxon>
        <taxon>Pichiomycetes</taxon>
        <taxon>Debaryomycetaceae</taxon>
        <taxon>Debaryomyces</taxon>
    </lineage>
</organism>
<dbReference type="Gene3D" id="3.40.50.720">
    <property type="entry name" value="NAD(P)-binding Rossmann-like Domain"/>
    <property type="match status" value="1"/>
</dbReference>
<keyword evidence="4" id="KW-0809">Transit peptide</keyword>
<dbReference type="OrthoDB" id="430436at2759"/>
<keyword evidence="6" id="KW-0472">Membrane</keyword>
<accession>A0A0V1Q465</accession>
<dbReference type="GO" id="GO:0051170">
    <property type="term" value="P:import into nucleus"/>
    <property type="evidence" value="ECO:0007669"/>
    <property type="project" value="TreeGrafter"/>
</dbReference>
<evidence type="ECO:0000256" key="1">
    <source>
        <dbReference type="ARBA" id="ARBA00004450"/>
    </source>
</evidence>
<dbReference type="PANTHER" id="PTHR14097">
    <property type="entry name" value="OXIDOREDUCTASE HTATIP2"/>
    <property type="match status" value="1"/>
</dbReference>
<evidence type="ECO:0000256" key="6">
    <source>
        <dbReference type="ARBA" id="ARBA00023136"/>
    </source>
</evidence>
<keyword evidence="5" id="KW-0496">Mitochondrion</keyword>
<comment type="caution">
    <text evidence="8">The sequence shown here is derived from an EMBL/GenBank/DDBJ whole genome shotgun (WGS) entry which is preliminary data.</text>
</comment>
<evidence type="ECO:0000313" key="9">
    <source>
        <dbReference type="Proteomes" id="UP000054251"/>
    </source>
</evidence>
<evidence type="ECO:0000256" key="2">
    <source>
        <dbReference type="ARBA" id="ARBA00006617"/>
    </source>
</evidence>
<dbReference type="FunFam" id="3.40.50.720:FF:000366">
    <property type="entry name" value="Protein FMP52, mitochondrial"/>
    <property type="match status" value="1"/>
</dbReference>
<dbReference type="InterPro" id="IPR036291">
    <property type="entry name" value="NAD(P)-bd_dom_sf"/>
</dbReference>
<dbReference type="GO" id="GO:0005741">
    <property type="term" value="C:mitochondrial outer membrane"/>
    <property type="evidence" value="ECO:0007669"/>
    <property type="project" value="UniProtKB-SubCell"/>
</dbReference>
<protein>
    <submittedName>
        <fullName evidence="8">Protein FMP52, mitochondrial</fullName>
    </submittedName>
</protein>
<keyword evidence="9" id="KW-1185">Reference proteome</keyword>
<proteinExistence type="inferred from homology"/>
<keyword evidence="3" id="KW-1000">Mitochondrion outer membrane</keyword>
<dbReference type="GeneID" id="26837963"/>
<feature type="domain" description="NAD(P)-binding" evidence="7">
    <location>
        <begin position="7"/>
        <end position="160"/>
    </location>
</feature>
<dbReference type="InterPro" id="IPR016040">
    <property type="entry name" value="NAD(P)-bd_dom"/>
</dbReference>
<comment type="similarity">
    <text evidence="2">Belongs to the FMP52 family.</text>
</comment>
<evidence type="ECO:0000256" key="4">
    <source>
        <dbReference type="ARBA" id="ARBA00022946"/>
    </source>
</evidence>
<evidence type="ECO:0000313" key="8">
    <source>
        <dbReference type="EMBL" id="KSA03316.1"/>
    </source>
</evidence>
<dbReference type="PANTHER" id="PTHR14097:SF7">
    <property type="entry name" value="OXIDOREDUCTASE HTATIP2"/>
    <property type="match status" value="1"/>
</dbReference>